<evidence type="ECO:0000256" key="1">
    <source>
        <dbReference type="SAM" id="SignalP"/>
    </source>
</evidence>
<reference evidence="3 4" key="1">
    <citation type="submission" date="2019-12" db="EMBL/GenBank/DDBJ databases">
        <title>Chitinophaga sp. strain ysch24 (GDMCC 1.1355), whole genome shotgun sequence.</title>
        <authorList>
            <person name="Zhang X."/>
        </authorList>
    </citation>
    <scope>NUCLEOTIDE SEQUENCE [LARGE SCALE GENOMIC DNA]</scope>
    <source>
        <strain evidence="4">ysch24</strain>
    </source>
</reference>
<protein>
    <submittedName>
        <fullName evidence="3">TonB-dependent receptor</fullName>
    </submittedName>
</protein>
<feature type="signal peptide" evidence="1">
    <location>
        <begin position="1"/>
        <end position="23"/>
    </location>
</feature>
<dbReference type="InterPro" id="IPR057601">
    <property type="entry name" value="Oar-like_b-barrel"/>
</dbReference>
<dbReference type="SUPFAM" id="SSF56935">
    <property type="entry name" value="Porins"/>
    <property type="match status" value="1"/>
</dbReference>
<organism evidence="3 4">
    <name type="scientific">Chitinophaga tropicalis</name>
    <dbReference type="NCBI Taxonomy" id="2683588"/>
    <lineage>
        <taxon>Bacteria</taxon>
        <taxon>Pseudomonadati</taxon>
        <taxon>Bacteroidota</taxon>
        <taxon>Chitinophagia</taxon>
        <taxon>Chitinophagales</taxon>
        <taxon>Chitinophagaceae</taxon>
        <taxon>Chitinophaga</taxon>
    </lineage>
</organism>
<feature type="domain" description="TonB-dependent transporter Oar-like beta-barrel" evidence="2">
    <location>
        <begin position="232"/>
        <end position="305"/>
    </location>
</feature>
<keyword evidence="1" id="KW-0732">Signal</keyword>
<accession>A0A7K1UAN3</accession>
<evidence type="ECO:0000313" key="4">
    <source>
        <dbReference type="Proteomes" id="UP000461730"/>
    </source>
</evidence>
<sequence>MHTCLKRMFLSSLLFLISLYSVAQTNLAGISGKVSSSNGEPLPGARILVRNESTGFQTRAVSNEKGEFLLKELPLGTPYSVTVESMGMVTRKQTGYALNQGDLLQVSFQMAEKMTDLQAVVVTSGSVKNKVENIGAVTAVTARDIAKLPVNGRNFTSLMDLSPLSSGTNLSGQLASATNFTIDGMAARGTISGGQPTGAYSITMEAVREFQVVTNQYDVTYGNAGGGTVSTVTKSGTNTLTGSAFTFIRTNWLSSKYGLNGQKRNQPFSTYQYGFSLGGPIIKDKAHFFFAWDHQDDSRPLYIANIQSPADEKRYNVTQATLDQYLTIARSKYGVAGSPQFGQFDKKKNTHALFGRIDWQLNSRNLFTIRDNFIYDMDNQSDGDNTAINIYEVYSSRKSINNSLIASLRTSINSNVTNELKLQHYWEYNKLFANSQLPAANIPRAIVQNIQSVASDSSTVTTAIQLGGQRYGGDYFNNNLVQLIDNLYWNTGKSHFTFGGGVTFTHQNSIYGSETNGRFYFTGMDNFNNLTPYRYARDIYLTDDHNIKFNILVPNVYAQMQTTLFPGFDITAGVRVDYTAYLNKANFNQTVNSTLGLNTSNKLRTLQVQPRFQATWDLGQNKRDIIRVGAGILGSALNPYSMINNMLFDGSHIVGVDLTGSLVPTPNFPGYRADPATAPGMDLLRNEAIPKLATINMNGKDAKVPTVYKMNASYSHFFTEAFRMSINGYLTYGRNNYTYIDRNMVDQPYFTIAAEANRGVYVPASTINAANGAADWTKSRKTTEVGRVLELQSIGKVNQMAFVIDGAYRYYKDGEIAFSYTWNQSKDNTSYNGNVANTATLVQYVKDDPRNLGKMTYSDNQFRNKVVVYGTAPTFWGISAGVRFSGIGGTRYTLYVNGNMNGDFVATNDLAYVYDPKDSNTPQYLKDGINAILSNPNVEESTKTYIRNSFGKMAERNGGVNPFYGVFDLRLTKKIKTFKKQYVEISADMFNVANFFNKSWGVNHNVGATSLYTIKSFDPATNTFKYAVNTNAGVSSLSGNPYQVQIGVRYGF</sequence>
<dbReference type="InterPro" id="IPR008969">
    <property type="entry name" value="CarboxyPept-like_regulatory"/>
</dbReference>
<feature type="domain" description="TonB-dependent transporter Oar-like beta-barrel" evidence="2">
    <location>
        <begin position="344"/>
        <end position="998"/>
    </location>
</feature>
<dbReference type="Pfam" id="PF13620">
    <property type="entry name" value="CarboxypepD_reg"/>
    <property type="match status" value="1"/>
</dbReference>
<gene>
    <name evidence="3" type="ORF">GO493_24425</name>
</gene>
<evidence type="ECO:0000313" key="3">
    <source>
        <dbReference type="EMBL" id="MVT11434.1"/>
    </source>
</evidence>
<dbReference type="SUPFAM" id="SSF49464">
    <property type="entry name" value="Carboxypeptidase regulatory domain-like"/>
    <property type="match status" value="1"/>
</dbReference>
<dbReference type="EMBL" id="WRXN01000013">
    <property type="protein sequence ID" value="MVT11434.1"/>
    <property type="molecule type" value="Genomic_DNA"/>
</dbReference>
<keyword evidence="3" id="KW-0675">Receptor</keyword>
<comment type="caution">
    <text evidence="3">The sequence shown here is derived from an EMBL/GenBank/DDBJ whole genome shotgun (WGS) entry which is preliminary data.</text>
</comment>
<dbReference type="Gene3D" id="2.60.40.1120">
    <property type="entry name" value="Carboxypeptidase-like, regulatory domain"/>
    <property type="match status" value="1"/>
</dbReference>
<keyword evidence="4" id="KW-1185">Reference proteome</keyword>
<name>A0A7K1UAN3_9BACT</name>
<dbReference type="Pfam" id="PF25183">
    <property type="entry name" value="OMP_b-brl_4"/>
    <property type="match status" value="2"/>
</dbReference>
<evidence type="ECO:0000259" key="2">
    <source>
        <dbReference type="Pfam" id="PF25183"/>
    </source>
</evidence>
<proteinExistence type="predicted"/>
<dbReference type="RefSeq" id="WP_157308861.1">
    <property type="nucleotide sequence ID" value="NZ_WRXN01000013.1"/>
</dbReference>
<dbReference type="Proteomes" id="UP000461730">
    <property type="component" value="Unassembled WGS sequence"/>
</dbReference>
<feature type="chain" id="PRO_5029462029" evidence="1">
    <location>
        <begin position="24"/>
        <end position="1052"/>
    </location>
</feature>
<dbReference type="AlphaFoldDB" id="A0A7K1UAN3"/>